<sequence length="119" mass="14103">MKKLPEAELEVMDVLWKTQEPLKTSEIVERLNKNWVMSTVQVLLTRLEDKGFAGSKKEKRLKYYYSIINEDDYKKLETEWLYKKIHNSSMKSLIASLIDTEELDDQDISEIEDMLSKLK</sequence>
<dbReference type="Pfam" id="PF03965">
    <property type="entry name" value="Penicillinase_R"/>
    <property type="match status" value="1"/>
</dbReference>
<keyword evidence="6" id="KW-1185">Reference proteome</keyword>
<protein>
    <submittedName>
        <fullName evidence="5">Predicted transcriptional regulator</fullName>
    </submittedName>
</protein>
<name>A0A1T4KAG0_9FIRM</name>
<dbReference type="Gene3D" id="1.10.4040.10">
    <property type="entry name" value="Penicillinase repressor domain"/>
    <property type="match status" value="1"/>
</dbReference>
<evidence type="ECO:0000256" key="3">
    <source>
        <dbReference type="ARBA" id="ARBA00023125"/>
    </source>
</evidence>
<keyword evidence="2" id="KW-0805">Transcription regulation</keyword>
<dbReference type="InterPro" id="IPR036388">
    <property type="entry name" value="WH-like_DNA-bd_sf"/>
</dbReference>
<comment type="similarity">
    <text evidence="1">Belongs to the BlaI transcriptional regulatory family.</text>
</comment>
<evidence type="ECO:0000313" key="5">
    <source>
        <dbReference type="EMBL" id="SJZ39392.1"/>
    </source>
</evidence>
<dbReference type="GO" id="GO:0003677">
    <property type="term" value="F:DNA binding"/>
    <property type="evidence" value="ECO:0007669"/>
    <property type="project" value="UniProtKB-KW"/>
</dbReference>
<dbReference type="InterPro" id="IPR036390">
    <property type="entry name" value="WH_DNA-bd_sf"/>
</dbReference>
<reference evidence="6" key="1">
    <citation type="submission" date="2017-02" db="EMBL/GenBank/DDBJ databases">
        <authorList>
            <person name="Varghese N."/>
            <person name="Submissions S."/>
        </authorList>
    </citation>
    <scope>NUCLEOTIDE SEQUENCE [LARGE SCALE GENOMIC DNA]</scope>
    <source>
        <strain evidence="6">ATCC 25662</strain>
    </source>
</reference>
<dbReference type="Gene3D" id="1.10.10.10">
    <property type="entry name" value="Winged helix-like DNA-binding domain superfamily/Winged helix DNA-binding domain"/>
    <property type="match status" value="1"/>
</dbReference>
<organism evidence="5 6">
    <name type="scientific">Anaerorhabdus furcosa</name>
    <dbReference type="NCBI Taxonomy" id="118967"/>
    <lineage>
        <taxon>Bacteria</taxon>
        <taxon>Bacillati</taxon>
        <taxon>Bacillota</taxon>
        <taxon>Erysipelotrichia</taxon>
        <taxon>Erysipelotrichales</taxon>
        <taxon>Erysipelotrichaceae</taxon>
        <taxon>Anaerorhabdus</taxon>
    </lineage>
</organism>
<keyword evidence="4" id="KW-0804">Transcription</keyword>
<accession>A0A1T4KAG0</accession>
<dbReference type="RefSeq" id="WP_078710878.1">
    <property type="nucleotide sequence ID" value="NZ_FUWY01000001.1"/>
</dbReference>
<dbReference type="SUPFAM" id="SSF46785">
    <property type="entry name" value="Winged helix' DNA-binding domain"/>
    <property type="match status" value="1"/>
</dbReference>
<evidence type="ECO:0000313" key="6">
    <source>
        <dbReference type="Proteomes" id="UP000243297"/>
    </source>
</evidence>
<dbReference type="Proteomes" id="UP000243297">
    <property type="component" value="Unassembled WGS sequence"/>
</dbReference>
<evidence type="ECO:0000256" key="1">
    <source>
        <dbReference type="ARBA" id="ARBA00011046"/>
    </source>
</evidence>
<dbReference type="InterPro" id="IPR005650">
    <property type="entry name" value="BlaI_family"/>
</dbReference>
<dbReference type="PIRSF" id="PIRSF019455">
    <property type="entry name" value="CopR_AtkY"/>
    <property type="match status" value="1"/>
</dbReference>
<proteinExistence type="inferred from homology"/>
<evidence type="ECO:0000256" key="4">
    <source>
        <dbReference type="ARBA" id="ARBA00023163"/>
    </source>
</evidence>
<dbReference type="AlphaFoldDB" id="A0A1T4KAG0"/>
<dbReference type="STRING" id="118967.SAMN02745191_0440"/>
<dbReference type="EMBL" id="FUWY01000001">
    <property type="protein sequence ID" value="SJZ39392.1"/>
    <property type="molecule type" value="Genomic_DNA"/>
</dbReference>
<evidence type="ECO:0000256" key="2">
    <source>
        <dbReference type="ARBA" id="ARBA00023015"/>
    </source>
</evidence>
<gene>
    <name evidence="5" type="ORF">SAMN02745191_0440</name>
</gene>
<keyword evidence="3" id="KW-0238">DNA-binding</keyword>
<dbReference type="GO" id="GO:0045892">
    <property type="term" value="P:negative regulation of DNA-templated transcription"/>
    <property type="evidence" value="ECO:0007669"/>
    <property type="project" value="InterPro"/>
</dbReference>
<dbReference type="OrthoDB" id="1098508at2"/>